<keyword evidence="2" id="KW-0812">Transmembrane</keyword>
<keyword evidence="4" id="KW-1185">Reference proteome</keyword>
<evidence type="ECO:0000313" key="3">
    <source>
        <dbReference type="EMBL" id="KAH3680073.1"/>
    </source>
</evidence>
<feature type="transmembrane region" description="Helical" evidence="2">
    <location>
        <begin position="12"/>
        <end position="32"/>
    </location>
</feature>
<dbReference type="EMBL" id="JAEUBG010004785">
    <property type="protein sequence ID" value="KAH3680073.1"/>
    <property type="molecule type" value="Genomic_DNA"/>
</dbReference>
<protein>
    <submittedName>
        <fullName evidence="3">Uncharacterized protein</fullName>
    </submittedName>
</protein>
<keyword evidence="2" id="KW-0472">Membrane</keyword>
<proteinExistence type="predicted"/>
<gene>
    <name evidence="3" type="ORF">WICPIJ_008391</name>
</gene>
<comment type="caution">
    <text evidence="3">The sequence shown here is derived from an EMBL/GenBank/DDBJ whole genome shotgun (WGS) entry which is preliminary data.</text>
</comment>
<reference evidence="3" key="1">
    <citation type="journal article" date="2021" name="Open Biol.">
        <title>Shared evolutionary footprints suggest mitochondrial oxidative damage underlies multiple complex I losses in fungi.</title>
        <authorList>
            <person name="Schikora-Tamarit M.A."/>
            <person name="Marcet-Houben M."/>
            <person name="Nosek J."/>
            <person name="Gabaldon T."/>
        </authorList>
    </citation>
    <scope>NUCLEOTIDE SEQUENCE</scope>
    <source>
        <strain evidence="3">CBS2887</strain>
    </source>
</reference>
<keyword evidence="2" id="KW-1133">Transmembrane helix</keyword>
<sequence>MTKLGDINLNRSTNLLHLLLLASISLTLYLLWTSHGPIYVNPNLTNEKQPQDHHQLPRLVNPKNDKWPIKYKIPDQMLTLAQYDHVESSYEGYQRNKGYTVDTENGLVINVNVDEEFAPINTQITNNEDELFEIKGMDSKLFQDLAKKIDTQHPTSSPSPGKPFYHTILTLVKKCQPLLPAGGINNPSHYNAKNKNIKTGKNKIPTNSGNLRENHKDEPIRTKKYLDSFLQLSTVEKQRLTNSHQCFVDNMPQEFPPDLINSNESSGYLYIGVGKYDWLVLVSLLQLRSTG</sequence>
<evidence type="ECO:0000256" key="1">
    <source>
        <dbReference type="SAM" id="MobiDB-lite"/>
    </source>
</evidence>
<accession>A0A9P8THS4</accession>
<feature type="region of interest" description="Disordered" evidence="1">
    <location>
        <begin position="187"/>
        <end position="215"/>
    </location>
</feature>
<dbReference type="AlphaFoldDB" id="A0A9P8THS4"/>
<reference evidence="3" key="2">
    <citation type="submission" date="2021-01" db="EMBL/GenBank/DDBJ databases">
        <authorList>
            <person name="Schikora-Tamarit M.A."/>
        </authorList>
    </citation>
    <scope>NUCLEOTIDE SEQUENCE</scope>
    <source>
        <strain evidence="3">CBS2887</strain>
    </source>
</reference>
<name>A0A9P8THS4_WICPI</name>
<organism evidence="3 4">
    <name type="scientific">Wickerhamomyces pijperi</name>
    <name type="common">Yeast</name>
    <name type="synonym">Pichia pijperi</name>
    <dbReference type="NCBI Taxonomy" id="599730"/>
    <lineage>
        <taxon>Eukaryota</taxon>
        <taxon>Fungi</taxon>
        <taxon>Dikarya</taxon>
        <taxon>Ascomycota</taxon>
        <taxon>Saccharomycotina</taxon>
        <taxon>Saccharomycetes</taxon>
        <taxon>Phaffomycetales</taxon>
        <taxon>Wickerhamomycetaceae</taxon>
        <taxon>Wickerhamomyces</taxon>
    </lineage>
</organism>
<dbReference type="Proteomes" id="UP000774326">
    <property type="component" value="Unassembled WGS sequence"/>
</dbReference>
<feature type="non-terminal residue" evidence="3">
    <location>
        <position position="291"/>
    </location>
</feature>
<evidence type="ECO:0000256" key="2">
    <source>
        <dbReference type="SAM" id="Phobius"/>
    </source>
</evidence>
<evidence type="ECO:0000313" key="4">
    <source>
        <dbReference type="Proteomes" id="UP000774326"/>
    </source>
</evidence>